<organism evidence="2 3">
    <name type="scientific">Stephania yunnanensis</name>
    <dbReference type="NCBI Taxonomy" id="152371"/>
    <lineage>
        <taxon>Eukaryota</taxon>
        <taxon>Viridiplantae</taxon>
        <taxon>Streptophyta</taxon>
        <taxon>Embryophyta</taxon>
        <taxon>Tracheophyta</taxon>
        <taxon>Spermatophyta</taxon>
        <taxon>Magnoliopsida</taxon>
        <taxon>Ranunculales</taxon>
        <taxon>Menispermaceae</taxon>
        <taxon>Menispermoideae</taxon>
        <taxon>Cissampelideae</taxon>
        <taxon>Stephania</taxon>
    </lineage>
</organism>
<keyword evidence="3" id="KW-1185">Reference proteome</keyword>
<dbReference type="EMBL" id="JBBNAF010000009">
    <property type="protein sequence ID" value="KAK9114703.1"/>
    <property type="molecule type" value="Genomic_DNA"/>
</dbReference>
<feature type="region of interest" description="Disordered" evidence="1">
    <location>
        <begin position="1"/>
        <end position="46"/>
    </location>
</feature>
<feature type="compositionally biased region" description="Acidic residues" evidence="1">
    <location>
        <begin position="11"/>
        <end position="39"/>
    </location>
</feature>
<sequence>MDEDARFCDDMNTEEDDDYCGSDGDISEESSDDDVDDEGVNTHHGDDDMIRYTLNRVIADDGSLPCPPISNEYENDDFFDEEVAGIDGAHVGVGEFVVHSSVFMELSIEAMQPIHENAMTTYRSLWNEASEFEKRHAVHV</sequence>
<comment type="caution">
    <text evidence="2">The sequence shown here is derived from an EMBL/GenBank/DDBJ whole genome shotgun (WGS) entry which is preliminary data.</text>
</comment>
<gene>
    <name evidence="2" type="ORF">Syun_021500</name>
</gene>
<accession>A0AAP0IFV7</accession>
<reference evidence="2 3" key="1">
    <citation type="submission" date="2024-01" db="EMBL/GenBank/DDBJ databases">
        <title>Genome assemblies of Stephania.</title>
        <authorList>
            <person name="Yang L."/>
        </authorList>
    </citation>
    <scope>NUCLEOTIDE SEQUENCE [LARGE SCALE GENOMIC DNA]</scope>
    <source>
        <strain evidence="2">YNDBR</strain>
        <tissue evidence="2">Leaf</tissue>
    </source>
</reference>
<name>A0AAP0IFV7_9MAGN</name>
<evidence type="ECO:0000313" key="3">
    <source>
        <dbReference type="Proteomes" id="UP001420932"/>
    </source>
</evidence>
<dbReference type="AlphaFoldDB" id="A0AAP0IFV7"/>
<dbReference type="Proteomes" id="UP001420932">
    <property type="component" value="Unassembled WGS sequence"/>
</dbReference>
<protein>
    <submittedName>
        <fullName evidence="2">Uncharacterized protein</fullName>
    </submittedName>
</protein>
<evidence type="ECO:0000313" key="2">
    <source>
        <dbReference type="EMBL" id="KAK9114703.1"/>
    </source>
</evidence>
<proteinExistence type="predicted"/>
<evidence type="ECO:0000256" key="1">
    <source>
        <dbReference type="SAM" id="MobiDB-lite"/>
    </source>
</evidence>